<dbReference type="PANTHER" id="PTHR22916:SF3">
    <property type="entry name" value="UDP-GLCNAC:BETAGAL BETA-1,3-N-ACETYLGLUCOSAMINYLTRANSFERASE-LIKE PROTEIN 1"/>
    <property type="match status" value="1"/>
</dbReference>
<keyword evidence="4" id="KW-1185">Reference proteome</keyword>
<feature type="domain" description="Glycosyltransferase 2-like" evidence="2">
    <location>
        <begin position="6"/>
        <end position="119"/>
    </location>
</feature>
<dbReference type="Gene3D" id="3.90.550.10">
    <property type="entry name" value="Spore Coat Polysaccharide Biosynthesis Protein SpsA, Chain A"/>
    <property type="match status" value="1"/>
</dbReference>
<proteinExistence type="predicted"/>
<dbReference type="InterPro" id="IPR001173">
    <property type="entry name" value="Glyco_trans_2-like"/>
</dbReference>
<evidence type="ECO:0000259" key="2">
    <source>
        <dbReference type="Pfam" id="PF00535"/>
    </source>
</evidence>
<feature type="compositionally biased region" description="Basic and acidic residues" evidence="1">
    <location>
        <begin position="267"/>
        <end position="279"/>
    </location>
</feature>
<gene>
    <name evidence="3" type="ORF">JOF56_010997</name>
</gene>
<accession>A0ABS4U1S7</accession>
<dbReference type="EMBL" id="JAGINW010000001">
    <property type="protein sequence ID" value="MBP2330612.1"/>
    <property type="molecule type" value="Genomic_DNA"/>
</dbReference>
<evidence type="ECO:0000313" key="3">
    <source>
        <dbReference type="EMBL" id="MBP2330612.1"/>
    </source>
</evidence>
<dbReference type="Pfam" id="PF00535">
    <property type="entry name" value="Glycos_transf_2"/>
    <property type="match status" value="1"/>
</dbReference>
<comment type="caution">
    <text evidence="3">The sequence shown here is derived from an EMBL/GenBank/DDBJ whole genome shotgun (WGS) entry which is preliminary data.</text>
</comment>
<evidence type="ECO:0000256" key="1">
    <source>
        <dbReference type="SAM" id="MobiDB-lite"/>
    </source>
</evidence>
<dbReference type="InterPro" id="IPR029044">
    <property type="entry name" value="Nucleotide-diphossugar_trans"/>
</dbReference>
<protein>
    <submittedName>
        <fullName evidence="3">Glycosyltransferase involved in cell wall biosynthesis</fullName>
    </submittedName>
</protein>
<dbReference type="Proteomes" id="UP001519332">
    <property type="component" value="Unassembled WGS sequence"/>
</dbReference>
<name>A0ABS4U1S7_9PSEU</name>
<organism evidence="3 4">
    <name type="scientific">Kibdelosporangium banguiense</name>
    <dbReference type="NCBI Taxonomy" id="1365924"/>
    <lineage>
        <taxon>Bacteria</taxon>
        <taxon>Bacillati</taxon>
        <taxon>Actinomycetota</taxon>
        <taxon>Actinomycetes</taxon>
        <taxon>Pseudonocardiales</taxon>
        <taxon>Pseudonocardiaceae</taxon>
        <taxon>Kibdelosporangium</taxon>
    </lineage>
</organism>
<reference evidence="3 4" key="1">
    <citation type="submission" date="2021-03" db="EMBL/GenBank/DDBJ databases">
        <title>Sequencing the genomes of 1000 actinobacteria strains.</title>
        <authorList>
            <person name="Klenk H.-P."/>
        </authorList>
    </citation>
    <scope>NUCLEOTIDE SEQUENCE [LARGE SCALE GENOMIC DNA]</scope>
    <source>
        <strain evidence="3 4">DSM 46670</strain>
    </source>
</reference>
<dbReference type="SUPFAM" id="SSF53448">
    <property type="entry name" value="Nucleotide-diphospho-sugar transferases"/>
    <property type="match status" value="1"/>
</dbReference>
<sequence>MTRKLSIITAAYSPLADYFSATIESVQNQELPSDWELEWLVQEDGETPTLGSVLSGVPYVVYSANKAHTGIAATRNLALTRATGSIVHILDHDDVMLPGALSRLLPLFEGPEIHWTVGQADDLLPDGSRRAYESALPFGPIPAGTVNDWAIAHDGNWPIHCAGLYLRTELVRAFGGWGGTPVDDDIIMFSALSECVGGYNSPETTWLYRVHDRQTHRSAQWRERSSDGRRIALQRIEAMRSVGLQVTGDPAKFDSAKSVNVGPAAKDTAEGRPWWKESH</sequence>
<feature type="region of interest" description="Disordered" evidence="1">
    <location>
        <begin position="255"/>
        <end position="279"/>
    </location>
</feature>
<dbReference type="PANTHER" id="PTHR22916">
    <property type="entry name" value="GLYCOSYLTRANSFERASE"/>
    <property type="match status" value="1"/>
</dbReference>
<evidence type="ECO:0000313" key="4">
    <source>
        <dbReference type="Proteomes" id="UP001519332"/>
    </source>
</evidence>
<dbReference type="RefSeq" id="WP_209647216.1">
    <property type="nucleotide sequence ID" value="NZ_JAGINW010000001.1"/>
</dbReference>